<dbReference type="OrthoDB" id="9815825at2"/>
<dbReference type="STRING" id="112903.SAMN04490178_12634"/>
<evidence type="ECO:0000313" key="3">
    <source>
        <dbReference type="EMBL" id="SEP41195.1"/>
    </source>
</evidence>
<organism evidence="3 4">
    <name type="scientific">Propionispora vibrioides</name>
    <dbReference type="NCBI Taxonomy" id="112903"/>
    <lineage>
        <taxon>Bacteria</taxon>
        <taxon>Bacillati</taxon>
        <taxon>Bacillota</taxon>
        <taxon>Negativicutes</taxon>
        <taxon>Selenomonadales</taxon>
        <taxon>Sporomusaceae</taxon>
        <taxon>Propionispora</taxon>
    </lineage>
</organism>
<dbReference type="Gene3D" id="3.40.50.720">
    <property type="entry name" value="NAD(P)-binding Rossmann-like Domain"/>
    <property type="match status" value="1"/>
</dbReference>
<dbReference type="EMBL" id="FODY01000026">
    <property type="protein sequence ID" value="SEP41195.1"/>
    <property type="molecule type" value="Genomic_DNA"/>
</dbReference>
<name>A0A1H8XMU5_9FIRM</name>
<feature type="domain" description="YceM-like C-terminal" evidence="2">
    <location>
        <begin position="125"/>
        <end position="237"/>
    </location>
</feature>
<dbReference type="InterPro" id="IPR048477">
    <property type="entry name" value="YceM-like_C"/>
</dbReference>
<evidence type="ECO:0000259" key="1">
    <source>
        <dbReference type="Pfam" id="PF01408"/>
    </source>
</evidence>
<dbReference type="PANTHER" id="PTHR43708">
    <property type="entry name" value="CONSERVED EXPRESSED OXIDOREDUCTASE (EUROFUNG)"/>
    <property type="match status" value="1"/>
</dbReference>
<proteinExistence type="predicted"/>
<gene>
    <name evidence="3" type="ORF">SAMN04490178_12634</name>
</gene>
<dbReference type="InterPro" id="IPR000683">
    <property type="entry name" value="Gfo/Idh/MocA-like_OxRdtase_N"/>
</dbReference>
<dbReference type="SUPFAM" id="SSF51735">
    <property type="entry name" value="NAD(P)-binding Rossmann-fold domains"/>
    <property type="match status" value="1"/>
</dbReference>
<dbReference type="Pfam" id="PF01408">
    <property type="entry name" value="GFO_IDH_MocA"/>
    <property type="match status" value="1"/>
</dbReference>
<dbReference type="AlphaFoldDB" id="A0A1H8XMU5"/>
<evidence type="ECO:0000259" key="2">
    <source>
        <dbReference type="Pfam" id="PF21378"/>
    </source>
</evidence>
<dbReference type="Pfam" id="PF21378">
    <property type="entry name" value="YceM-like_C"/>
    <property type="match status" value="1"/>
</dbReference>
<accession>A0A1H8XMU5</accession>
<sequence length="301" mass="34078">MRIGIIGLGNIAQKAYLPVITARSNLELVLCTRNPVVLSSIAKKYRISQTVQTLDELIASGVEAAFVHTATEAHKDIITTLLSSNIHVYVDKPIAYYYKEAVELSELALRQKKILLTGFNRRFAPMYANLKQQAAPQLIMMQKNRAAEPDEVRHFIFDDFIHVVDTLRYLFGTSADTISARGLTENGKLSTIVLELSSQHRTALGIMSRTSGINEEILEYMGSGQKFTVTDLQQTRHATQNTEHYLKHNDWETVLYRRGFEQIIDHFLYCVINSQPPAISLEDALVTHELCENIVEQLIKE</sequence>
<dbReference type="Gene3D" id="3.30.360.10">
    <property type="entry name" value="Dihydrodipicolinate Reductase, domain 2"/>
    <property type="match status" value="1"/>
</dbReference>
<dbReference type="RefSeq" id="WP_091750447.1">
    <property type="nucleotide sequence ID" value="NZ_FODY01000026.1"/>
</dbReference>
<keyword evidence="4" id="KW-1185">Reference proteome</keyword>
<feature type="domain" description="Gfo/Idh/MocA-like oxidoreductase N-terminal" evidence="1">
    <location>
        <begin position="1"/>
        <end position="119"/>
    </location>
</feature>
<dbReference type="InterPro" id="IPR051317">
    <property type="entry name" value="Gfo/Idh/MocA_oxidoreduct"/>
</dbReference>
<reference evidence="3 4" key="1">
    <citation type="submission" date="2016-10" db="EMBL/GenBank/DDBJ databases">
        <authorList>
            <person name="de Groot N.N."/>
        </authorList>
    </citation>
    <scope>NUCLEOTIDE SEQUENCE [LARGE SCALE GENOMIC DNA]</scope>
    <source>
        <strain evidence="3 4">DSM 13305</strain>
    </source>
</reference>
<dbReference type="GO" id="GO:0000166">
    <property type="term" value="F:nucleotide binding"/>
    <property type="evidence" value="ECO:0007669"/>
    <property type="project" value="InterPro"/>
</dbReference>
<dbReference type="InterPro" id="IPR036291">
    <property type="entry name" value="NAD(P)-bd_dom_sf"/>
</dbReference>
<dbReference type="SUPFAM" id="SSF55347">
    <property type="entry name" value="Glyceraldehyde-3-phosphate dehydrogenase-like, C-terminal domain"/>
    <property type="match status" value="1"/>
</dbReference>
<protein>
    <submittedName>
        <fullName evidence="3">Virulence factor</fullName>
    </submittedName>
</protein>
<dbReference type="Proteomes" id="UP000198847">
    <property type="component" value="Unassembled WGS sequence"/>
</dbReference>
<evidence type="ECO:0000313" key="4">
    <source>
        <dbReference type="Proteomes" id="UP000198847"/>
    </source>
</evidence>
<dbReference type="PANTHER" id="PTHR43708:SF4">
    <property type="entry name" value="OXIDOREDUCTASE YCEM-RELATED"/>
    <property type="match status" value="1"/>
</dbReference>